<dbReference type="PANTHER" id="PTHR33365">
    <property type="entry name" value="YALI0B05434P"/>
    <property type="match status" value="1"/>
</dbReference>
<name>A0A165KJA9_EXIGL</name>
<keyword evidence="4" id="KW-1133">Transmembrane helix</keyword>
<organism evidence="5 6">
    <name type="scientific">Exidia glandulosa HHB12029</name>
    <dbReference type="NCBI Taxonomy" id="1314781"/>
    <lineage>
        <taxon>Eukaryota</taxon>
        <taxon>Fungi</taxon>
        <taxon>Dikarya</taxon>
        <taxon>Basidiomycota</taxon>
        <taxon>Agaricomycotina</taxon>
        <taxon>Agaricomycetes</taxon>
        <taxon>Auriculariales</taxon>
        <taxon>Exidiaceae</taxon>
        <taxon>Exidia</taxon>
    </lineage>
</organism>
<evidence type="ECO:0000256" key="3">
    <source>
        <dbReference type="ARBA" id="ARBA00035112"/>
    </source>
</evidence>
<dbReference type="EMBL" id="KV425943">
    <property type="protein sequence ID" value="KZV96421.1"/>
    <property type="molecule type" value="Genomic_DNA"/>
</dbReference>
<proteinExistence type="inferred from homology"/>
<dbReference type="GO" id="GO:0016491">
    <property type="term" value="F:oxidoreductase activity"/>
    <property type="evidence" value="ECO:0007669"/>
    <property type="project" value="UniProtKB-KW"/>
</dbReference>
<feature type="transmembrane region" description="Helical" evidence="4">
    <location>
        <begin position="12"/>
        <end position="34"/>
    </location>
</feature>
<accession>A0A165KJA9</accession>
<evidence type="ECO:0000256" key="1">
    <source>
        <dbReference type="ARBA" id="ARBA00004685"/>
    </source>
</evidence>
<evidence type="ECO:0008006" key="7">
    <source>
        <dbReference type="Google" id="ProtNLM"/>
    </source>
</evidence>
<dbReference type="InParanoid" id="A0A165KJA9"/>
<evidence type="ECO:0000313" key="5">
    <source>
        <dbReference type="EMBL" id="KZV96421.1"/>
    </source>
</evidence>
<protein>
    <recommendedName>
        <fullName evidence="7">Oxidase ustYa</fullName>
    </recommendedName>
</protein>
<gene>
    <name evidence="5" type="ORF">EXIGLDRAFT_643201</name>
</gene>
<comment type="similarity">
    <text evidence="3">Belongs to the ustYa family.</text>
</comment>
<keyword evidence="4" id="KW-0812">Transmembrane</keyword>
<dbReference type="PANTHER" id="PTHR33365:SF11">
    <property type="entry name" value="TAT PATHWAY SIGNAL SEQUENCE"/>
    <property type="match status" value="1"/>
</dbReference>
<keyword evidence="6" id="KW-1185">Reference proteome</keyword>
<dbReference type="InterPro" id="IPR021765">
    <property type="entry name" value="UstYa-like"/>
</dbReference>
<evidence type="ECO:0000313" key="6">
    <source>
        <dbReference type="Proteomes" id="UP000077266"/>
    </source>
</evidence>
<sequence>MKLLNPRDTFTFVIATTVLLFTVVWSALSLWRAFYAFHTGSDPSSYTYREYDFPPTILPLSQHPYNSRMIIDNTVHYAPGDEGRRDWASLFPSSLGFVRLGPDNRTFGISMFHQLHCLQSMQNLVFNEPTTEMGKWHASHCMNYLRQMLLCAADIRLEPFRPDPALGIDKVDGLDLTHTCRDWTRLRDIAEDNFAAWPEDIKAAWHF</sequence>
<keyword evidence="4" id="KW-0472">Membrane</keyword>
<dbReference type="GO" id="GO:0043386">
    <property type="term" value="P:mycotoxin biosynthetic process"/>
    <property type="evidence" value="ECO:0007669"/>
    <property type="project" value="InterPro"/>
</dbReference>
<evidence type="ECO:0000256" key="4">
    <source>
        <dbReference type="SAM" id="Phobius"/>
    </source>
</evidence>
<dbReference type="AlphaFoldDB" id="A0A165KJA9"/>
<keyword evidence="2" id="KW-0560">Oxidoreductase</keyword>
<dbReference type="Proteomes" id="UP000077266">
    <property type="component" value="Unassembled WGS sequence"/>
</dbReference>
<evidence type="ECO:0000256" key="2">
    <source>
        <dbReference type="ARBA" id="ARBA00023002"/>
    </source>
</evidence>
<dbReference type="STRING" id="1314781.A0A165KJA9"/>
<comment type="pathway">
    <text evidence="1">Mycotoxin biosynthesis.</text>
</comment>
<dbReference type="Pfam" id="PF11807">
    <property type="entry name" value="UstYa"/>
    <property type="match status" value="1"/>
</dbReference>
<dbReference type="OrthoDB" id="3687641at2759"/>
<reference evidence="5 6" key="1">
    <citation type="journal article" date="2016" name="Mol. Biol. Evol.">
        <title>Comparative Genomics of Early-Diverging Mushroom-Forming Fungi Provides Insights into the Origins of Lignocellulose Decay Capabilities.</title>
        <authorList>
            <person name="Nagy L.G."/>
            <person name="Riley R."/>
            <person name="Tritt A."/>
            <person name="Adam C."/>
            <person name="Daum C."/>
            <person name="Floudas D."/>
            <person name="Sun H."/>
            <person name="Yadav J.S."/>
            <person name="Pangilinan J."/>
            <person name="Larsson K.H."/>
            <person name="Matsuura K."/>
            <person name="Barry K."/>
            <person name="Labutti K."/>
            <person name="Kuo R."/>
            <person name="Ohm R.A."/>
            <person name="Bhattacharya S.S."/>
            <person name="Shirouzu T."/>
            <person name="Yoshinaga Y."/>
            <person name="Martin F.M."/>
            <person name="Grigoriev I.V."/>
            <person name="Hibbett D.S."/>
        </authorList>
    </citation>
    <scope>NUCLEOTIDE SEQUENCE [LARGE SCALE GENOMIC DNA]</scope>
    <source>
        <strain evidence="5 6">HHB12029</strain>
    </source>
</reference>